<evidence type="ECO:0000313" key="1">
    <source>
        <dbReference type="EMBL" id="OMP10866.1"/>
    </source>
</evidence>
<sequence>MKLGSHVALHLTTNTRRGMPYHEANGKVLTCNCQ</sequence>
<reference evidence="1 2" key="1">
    <citation type="submission" date="2013-09" db="EMBL/GenBank/DDBJ databases">
        <title>Corchorus capsularis genome sequencing.</title>
        <authorList>
            <person name="Alam M."/>
            <person name="Haque M.S."/>
            <person name="Islam M.S."/>
            <person name="Emdad E.M."/>
            <person name="Islam M.M."/>
            <person name="Ahmed B."/>
            <person name="Halim A."/>
            <person name="Hossen Q.M.M."/>
            <person name="Hossain M.Z."/>
            <person name="Ahmed R."/>
            <person name="Khan M.M."/>
            <person name="Islam R."/>
            <person name="Rashid M.M."/>
            <person name="Khan S.A."/>
            <person name="Rahman M.S."/>
            <person name="Alam M."/>
        </authorList>
    </citation>
    <scope>NUCLEOTIDE SEQUENCE [LARGE SCALE GENOMIC DNA]</scope>
    <source>
        <strain evidence="2">cv. CVL-1</strain>
        <tissue evidence="1">Whole seedling</tissue>
    </source>
</reference>
<dbReference type="AlphaFoldDB" id="A0A1R3KUX8"/>
<dbReference type="Gramene" id="OMP10866">
    <property type="protein sequence ID" value="OMP10866"/>
    <property type="gene ID" value="CCACVL1_00767"/>
</dbReference>
<accession>A0A1R3KUX8</accession>
<feature type="non-terminal residue" evidence="1">
    <location>
        <position position="34"/>
    </location>
</feature>
<keyword evidence="2" id="KW-1185">Reference proteome</keyword>
<evidence type="ECO:0000313" key="2">
    <source>
        <dbReference type="Proteomes" id="UP000188268"/>
    </source>
</evidence>
<comment type="caution">
    <text evidence="1">The sequence shown here is derived from an EMBL/GenBank/DDBJ whole genome shotgun (WGS) entry which is preliminary data.</text>
</comment>
<protein>
    <submittedName>
        <fullName evidence="1">Uncharacterized protein</fullName>
    </submittedName>
</protein>
<proteinExistence type="predicted"/>
<dbReference type="Proteomes" id="UP000188268">
    <property type="component" value="Unassembled WGS sequence"/>
</dbReference>
<dbReference type="EMBL" id="AWWV01001825">
    <property type="protein sequence ID" value="OMP10866.1"/>
    <property type="molecule type" value="Genomic_DNA"/>
</dbReference>
<gene>
    <name evidence="1" type="ORF">CCACVL1_00767</name>
</gene>
<organism evidence="1 2">
    <name type="scientific">Corchorus capsularis</name>
    <name type="common">Jute</name>
    <dbReference type="NCBI Taxonomy" id="210143"/>
    <lineage>
        <taxon>Eukaryota</taxon>
        <taxon>Viridiplantae</taxon>
        <taxon>Streptophyta</taxon>
        <taxon>Embryophyta</taxon>
        <taxon>Tracheophyta</taxon>
        <taxon>Spermatophyta</taxon>
        <taxon>Magnoliopsida</taxon>
        <taxon>eudicotyledons</taxon>
        <taxon>Gunneridae</taxon>
        <taxon>Pentapetalae</taxon>
        <taxon>rosids</taxon>
        <taxon>malvids</taxon>
        <taxon>Malvales</taxon>
        <taxon>Malvaceae</taxon>
        <taxon>Grewioideae</taxon>
        <taxon>Apeibeae</taxon>
        <taxon>Corchorus</taxon>
    </lineage>
</organism>
<name>A0A1R3KUX8_COCAP</name>